<sequence>MSRTLLALLALTTAAACVQADAADTPIDAARIEEAVKILGSDEFGGRAPGTPGEERTVAYLVSQSQEIGLEPGGENGGWTQRVDLLHTQLGEPEELSVTVGDNEVPWTFAEDIYVSTLQPVDRTAIDNAEMVFVGYGVDAPERQWDDFGDVDLKGKVAVFLVNDPDFEAKEGDPVAGKFSGQAMTYYGRWSYKFEEADRRGAIGALVVHDTPGAGYGWSTVISGGGENYGLVRAPEDVTSLKLQGWISGEAAADLFKRAGLDLAAERTRARTDAFTAVPLKDATFSAAFPVKQQVVQSRNVLARIPGAKRPDETVMIAAHWDAYGIGAPDAEGRTVRAGANDDGIGLAAMFEIARAFKAGPQPDRSVVFAAWTAEERGLLGSEYYALNPIYPLEKTVANLTVDVLQTAGLARDVILIGEGQNSLEDDLGRFAKAQGRTVTPDSAPERGLFYRADHFSLAKRGVPVLLMMGLGGGADLVEGGREAGEAWVADYTKNRYHTPGDRWDETWNLAGAVQDIDLVWDMARDLAFSDRWPTWKDGSEFKEVRQKSAEARR</sequence>
<dbReference type="PANTHER" id="PTHR12147:SF56">
    <property type="entry name" value="AMINOPEPTIDASE YDR415C-RELATED"/>
    <property type="match status" value="1"/>
</dbReference>
<dbReference type="InterPro" id="IPR007484">
    <property type="entry name" value="Peptidase_M28"/>
</dbReference>
<dbReference type="PANTHER" id="PTHR12147">
    <property type="entry name" value="METALLOPEPTIDASE M28 FAMILY MEMBER"/>
    <property type="match status" value="1"/>
</dbReference>
<protein>
    <submittedName>
        <fullName evidence="9">Peptidase M20</fullName>
    </submittedName>
</protein>
<evidence type="ECO:0000256" key="7">
    <source>
        <dbReference type="SAM" id="SignalP"/>
    </source>
</evidence>
<evidence type="ECO:0000256" key="6">
    <source>
        <dbReference type="ARBA" id="ARBA00022833"/>
    </source>
</evidence>
<evidence type="ECO:0000256" key="4">
    <source>
        <dbReference type="ARBA" id="ARBA00022729"/>
    </source>
</evidence>
<dbReference type="GO" id="GO:0006508">
    <property type="term" value="P:proteolysis"/>
    <property type="evidence" value="ECO:0007669"/>
    <property type="project" value="UniProtKB-KW"/>
</dbReference>
<dbReference type="PROSITE" id="PS51257">
    <property type="entry name" value="PROKAR_LIPOPROTEIN"/>
    <property type="match status" value="1"/>
</dbReference>
<proteinExistence type="predicted"/>
<name>A0A2U2J679_9SPHN</name>
<evidence type="ECO:0000313" key="9">
    <source>
        <dbReference type="EMBL" id="PWG03839.1"/>
    </source>
</evidence>
<accession>A0A2U2J679</accession>
<feature type="signal peptide" evidence="7">
    <location>
        <begin position="1"/>
        <end position="22"/>
    </location>
</feature>
<evidence type="ECO:0000256" key="1">
    <source>
        <dbReference type="ARBA" id="ARBA00022438"/>
    </source>
</evidence>
<dbReference type="OrthoDB" id="9778250at2"/>
<dbReference type="EMBL" id="QFFF01000001">
    <property type="protein sequence ID" value="PWG03839.1"/>
    <property type="molecule type" value="Genomic_DNA"/>
</dbReference>
<dbReference type="GO" id="GO:0046872">
    <property type="term" value="F:metal ion binding"/>
    <property type="evidence" value="ECO:0007669"/>
    <property type="project" value="UniProtKB-KW"/>
</dbReference>
<organism evidence="9 10">
    <name type="scientific">Allosphingosinicella humi</name>
    <dbReference type="NCBI Taxonomy" id="2068657"/>
    <lineage>
        <taxon>Bacteria</taxon>
        <taxon>Pseudomonadati</taxon>
        <taxon>Pseudomonadota</taxon>
        <taxon>Alphaproteobacteria</taxon>
        <taxon>Sphingomonadales</taxon>
        <taxon>Sphingomonadaceae</taxon>
        <taxon>Allosphingosinicella</taxon>
    </lineage>
</organism>
<evidence type="ECO:0000256" key="3">
    <source>
        <dbReference type="ARBA" id="ARBA00022723"/>
    </source>
</evidence>
<keyword evidence="5" id="KW-0378">Hydrolase</keyword>
<reference evidence="9 10" key="1">
    <citation type="submission" date="2018-05" db="EMBL/GenBank/DDBJ databases">
        <title>Genome of Sphingosinicella humi QZX222.</title>
        <authorList>
            <person name="Qiao Z."/>
            <person name="Wang G."/>
        </authorList>
    </citation>
    <scope>NUCLEOTIDE SEQUENCE [LARGE SCALE GENOMIC DNA]</scope>
    <source>
        <strain evidence="9 10">QZX222</strain>
    </source>
</reference>
<dbReference type="InterPro" id="IPR045175">
    <property type="entry name" value="M28_fam"/>
</dbReference>
<keyword evidence="3" id="KW-0479">Metal-binding</keyword>
<dbReference type="SUPFAM" id="SSF53187">
    <property type="entry name" value="Zn-dependent exopeptidases"/>
    <property type="match status" value="1"/>
</dbReference>
<dbReference type="Proteomes" id="UP000245916">
    <property type="component" value="Unassembled WGS sequence"/>
</dbReference>
<evidence type="ECO:0000256" key="2">
    <source>
        <dbReference type="ARBA" id="ARBA00022670"/>
    </source>
</evidence>
<dbReference type="InterPro" id="IPR046450">
    <property type="entry name" value="PA_dom_sf"/>
</dbReference>
<dbReference type="SUPFAM" id="SSF52025">
    <property type="entry name" value="PA domain"/>
    <property type="match status" value="1"/>
</dbReference>
<evidence type="ECO:0000256" key="5">
    <source>
        <dbReference type="ARBA" id="ARBA00022801"/>
    </source>
</evidence>
<comment type="caution">
    <text evidence="9">The sequence shown here is derived from an EMBL/GenBank/DDBJ whole genome shotgun (WGS) entry which is preliminary data.</text>
</comment>
<keyword evidence="10" id="KW-1185">Reference proteome</keyword>
<dbReference type="Gene3D" id="3.50.30.30">
    <property type="match status" value="1"/>
</dbReference>
<keyword evidence="6" id="KW-0862">Zinc</keyword>
<keyword evidence="4 7" id="KW-0732">Signal</keyword>
<feature type="chain" id="PRO_5015588756" evidence="7">
    <location>
        <begin position="23"/>
        <end position="554"/>
    </location>
</feature>
<feature type="domain" description="Peptidase M28" evidence="8">
    <location>
        <begin position="300"/>
        <end position="517"/>
    </location>
</feature>
<dbReference type="AlphaFoldDB" id="A0A2U2J679"/>
<keyword evidence="2" id="KW-0645">Protease</keyword>
<evidence type="ECO:0000259" key="8">
    <source>
        <dbReference type="Pfam" id="PF04389"/>
    </source>
</evidence>
<dbReference type="Gene3D" id="3.40.630.10">
    <property type="entry name" value="Zn peptidases"/>
    <property type="match status" value="1"/>
</dbReference>
<keyword evidence="1" id="KW-0031">Aminopeptidase</keyword>
<dbReference type="GO" id="GO:0004177">
    <property type="term" value="F:aminopeptidase activity"/>
    <property type="evidence" value="ECO:0007669"/>
    <property type="project" value="UniProtKB-KW"/>
</dbReference>
<gene>
    <name evidence="9" type="ORF">DF286_04505</name>
</gene>
<dbReference type="GO" id="GO:0008235">
    <property type="term" value="F:metalloexopeptidase activity"/>
    <property type="evidence" value="ECO:0007669"/>
    <property type="project" value="InterPro"/>
</dbReference>
<dbReference type="RefSeq" id="WP_109272013.1">
    <property type="nucleotide sequence ID" value="NZ_QFFF01000001.1"/>
</dbReference>
<dbReference type="CDD" id="cd05660">
    <property type="entry name" value="M28_like_PA"/>
    <property type="match status" value="1"/>
</dbReference>
<dbReference type="Pfam" id="PF04389">
    <property type="entry name" value="Peptidase_M28"/>
    <property type="match status" value="1"/>
</dbReference>
<evidence type="ECO:0000313" key="10">
    <source>
        <dbReference type="Proteomes" id="UP000245916"/>
    </source>
</evidence>